<dbReference type="Proteomes" id="UP000534870">
    <property type="component" value="Unassembled WGS sequence"/>
</dbReference>
<dbReference type="InterPro" id="IPR044862">
    <property type="entry name" value="Pro_4_hyd_alph_FE2OG_OXY"/>
</dbReference>
<reference evidence="2 3" key="1">
    <citation type="submission" date="2020-06" db="EMBL/GenBank/DDBJ databases">
        <title>Description of novel acetic acid bacteria.</title>
        <authorList>
            <person name="Sombolestani A."/>
        </authorList>
    </citation>
    <scope>NUCLEOTIDE SEQUENCE [LARGE SCALE GENOMIC DNA]</scope>
    <source>
        <strain evidence="2 3">LMG 31431</strain>
    </source>
</reference>
<dbReference type="RefSeq" id="WP_176639625.1">
    <property type="nucleotide sequence ID" value="NZ_JABXXP010000085.1"/>
</dbReference>
<dbReference type="EMBL" id="JABXXP010000085">
    <property type="protein sequence ID" value="NVN10874.1"/>
    <property type="molecule type" value="Genomic_DNA"/>
</dbReference>
<evidence type="ECO:0000313" key="2">
    <source>
        <dbReference type="EMBL" id="NVN10874.1"/>
    </source>
</evidence>
<name>A0A7Y7IUX3_9PROT</name>
<dbReference type="Gene3D" id="2.60.120.620">
    <property type="entry name" value="q2cbj1_9rhob like domain"/>
    <property type="match status" value="1"/>
</dbReference>
<evidence type="ECO:0000259" key="1">
    <source>
        <dbReference type="Pfam" id="PF13640"/>
    </source>
</evidence>
<evidence type="ECO:0000313" key="3">
    <source>
        <dbReference type="Proteomes" id="UP000534870"/>
    </source>
</evidence>
<sequence length="295" mass="32502">MEFTKENTQLSPALPSVALSVPGLALGAPVEQLRARYLAARPFPHLVIDQLFPAEWLHAILEEYRTCDDLIWKSYDTALQKKKGTAPDSDLPPVMRAYFDFLQSAPFLRLLSEVTGIANLLPDPSLYGGGLHVVSGGGHFDLHVDFQKHPTTGLCNRLVVITYLNEGWEAAYGGNLELWGIKPSVRQVEIVPCFGRTVLMSQSAIAAHGHPSPIRAGMERKSVIAYFYTGGKSGGALARSSRSTTVYVRRPGRTLSARLQVLLHDALPSPGVRALQKIRHVVRNRWKSAMARQSQ</sequence>
<dbReference type="AlphaFoldDB" id="A0A7Y7IUX3"/>
<comment type="caution">
    <text evidence="2">The sequence shown here is derived from an EMBL/GenBank/DDBJ whole genome shotgun (WGS) entry which is preliminary data.</text>
</comment>
<feature type="domain" description="Prolyl 4-hydroxylase alpha subunit Fe(2+) 2OG dioxygenase" evidence="1">
    <location>
        <begin position="131"/>
        <end position="228"/>
    </location>
</feature>
<proteinExistence type="predicted"/>
<accession>A0A7Y7IUX3</accession>
<protein>
    <submittedName>
        <fullName evidence="2">2OG-Fe(II) oxygenase</fullName>
    </submittedName>
</protein>
<dbReference type="Pfam" id="PF13640">
    <property type="entry name" value="2OG-FeII_Oxy_3"/>
    <property type="match status" value="1"/>
</dbReference>
<gene>
    <name evidence="2" type="ORF">HUK84_06895</name>
</gene>
<organism evidence="2 3">
    <name type="scientific">Nguyenibacter vanlangensis</name>
    <dbReference type="NCBI Taxonomy" id="1216886"/>
    <lineage>
        <taxon>Bacteria</taxon>
        <taxon>Pseudomonadati</taxon>
        <taxon>Pseudomonadota</taxon>
        <taxon>Alphaproteobacteria</taxon>
        <taxon>Acetobacterales</taxon>
        <taxon>Acetobacteraceae</taxon>
        <taxon>Nguyenibacter</taxon>
    </lineage>
</organism>